<protein>
    <submittedName>
        <fullName evidence="1">Uncharacterized protein</fullName>
    </submittedName>
</protein>
<dbReference type="InterPro" id="IPR052895">
    <property type="entry name" value="HetReg/Transcr_Mod"/>
</dbReference>
<organism evidence="1 2">
    <name type="scientific">Cryphonectria parasitica (strain ATCC 38755 / EP155)</name>
    <dbReference type="NCBI Taxonomy" id="660469"/>
    <lineage>
        <taxon>Eukaryota</taxon>
        <taxon>Fungi</taxon>
        <taxon>Dikarya</taxon>
        <taxon>Ascomycota</taxon>
        <taxon>Pezizomycotina</taxon>
        <taxon>Sordariomycetes</taxon>
        <taxon>Sordariomycetidae</taxon>
        <taxon>Diaporthales</taxon>
        <taxon>Cryphonectriaceae</taxon>
        <taxon>Cryphonectria-Endothia species complex</taxon>
        <taxon>Cryphonectria</taxon>
    </lineage>
</organism>
<proteinExistence type="predicted"/>
<dbReference type="RefSeq" id="XP_040774544.1">
    <property type="nucleotide sequence ID" value="XM_040919747.1"/>
</dbReference>
<dbReference type="PANTHER" id="PTHR24148:SF64">
    <property type="entry name" value="HETEROKARYON INCOMPATIBILITY DOMAIN-CONTAINING PROTEIN"/>
    <property type="match status" value="1"/>
</dbReference>
<dbReference type="AlphaFoldDB" id="A0A9P4XZ69"/>
<reference evidence="1" key="1">
    <citation type="journal article" date="2020" name="Phytopathology">
        <title>Genome sequence of the chestnut blight fungus Cryphonectria parasitica EP155: A fundamental resource for an archetypical invasive plant pathogen.</title>
        <authorList>
            <person name="Crouch J.A."/>
            <person name="Dawe A."/>
            <person name="Aerts A."/>
            <person name="Barry K."/>
            <person name="Churchill A.C.L."/>
            <person name="Grimwood J."/>
            <person name="Hillman B."/>
            <person name="Milgroom M.G."/>
            <person name="Pangilinan J."/>
            <person name="Smith M."/>
            <person name="Salamov A."/>
            <person name="Schmutz J."/>
            <person name="Yadav J."/>
            <person name="Grigoriev I.V."/>
            <person name="Nuss D."/>
        </authorList>
    </citation>
    <scope>NUCLEOTIDE SEQUENCE</scope>
    <source>
        <strain evidence="1">EP155</strain>
    </source>
</reference>
<accession>A0A9P4XZ69</accession>
<keyword evidence="2" id="KW-1185">Reference proteome</keyword>
<gene>
    <name evidence="1" type="ORF">M406DRAFT_323213</name>
</gene>
<dbReference type="EMBL" id="MU032349">
    <property type="protein sequence ID" value="KAF3763583.1"/>
    <property type="molecule type" value="Genomic_DNA"/>
</dbReference>
<evidence type="ECO:0000313" key="2">
    <source>
        <dbReference type="Proteomes" id="UP000803844"/>
    </source>
</evidence>
<dbReference type="GeneID" id="63836876"/>
<dbReference type="OrthoDB" id="2288928at2759"/>
<dbReference type="Proteomes" id="UP000803844">
    <property type="component" value="Unassembled WGS sequence"/>
</dbReference>
<dbReference type="PANTHER" id="PTHR24148">
    <property type="entry name" value="ANKYRIN REPEAT DOMAIN-CONTAINING PROTEIN 39 HOMOLOG-RELATED"/>
    <property type="match status" value="1"/>
</dbReference>
<dbReference type="Pfam" id="PF26639">
    <property type="entry name" value="Het-6_barrel"/>
    <property type="match status" value="1"/>
</dbReference>
<comment type="caution">
    <text evidence="1">The sequence shown here is derived from an EMBL/GenBank/DDBJ whole genome shotgun (WGS) entry which is preliminary data.</text>
</comment>
<sequence>MSLSQKDELKICGVKTDRIKAASLNFGPSRETLFAEGVWALWRMFLEENPALDLERYPGGETYDQAFMRTCQYDIYETPYRVRRIRADDDRNTFSHIFHRHVFLRSRFFITYGGRIGIGCPDTQVDDVIYILSGGDVPFILREHQKDVVARQYTYVGDAYVHGIMDGEAIEDDVQWERITIV</sequence>
<name>A0A9P4XZ69_CRYP1</name>
<evidence type="ECO:0000313" key="1">
    <source>
        <dbReference type="EMBL" id="KAF3763583.1"/>
    </source>
</evidence>